<protein>
    <submittedName>
        <fullName evidence="3">Signal peptide-containing protein</fullName>
    </submittedName>
</protein>
<reference evidence="3" key="1">
    <citation type="submission" date="2022-10" db="EMBL/GenBank/DDBJ databases">
        <title>Adaptive evolution leads to modifications in subtelomeric GC content in a zoonotic Cryptosporidium species.</title>
        <authorList>
            <person name="Li J."/>
            <person name="Feng Y."/>
            <person name="Xiao L."/>
        </authorList>
    </citation>
    <scope>NUCLEOTIDE SEQUENCE</scope>
    <source>
        <strain evidence="3">25894</strain>
    </source>
</reference>
<organism evidence="3 4">
    <name type="scientific">Cryptosporidium canis</name>
    <dbReference type="NCBI Taxonomy" id="195482"/>
    <lineage>
        <taxon>Eukaryota</taxon>
        <taxon>Sar</taxon>
        <taxon>Alveolata</taxon>
        <taxon>Apicomplexa</taxon>
        <taxon>Conoidasida</taxon>
        <taxon>Coccidia</taxon>
        <taxon>Eucoccidiorida</taxon>
        <taxon>Eimeriorina</taxon>
        <taxon>Cryptosporidiidae</taxon>
        <taxon>Cryptosporidium</taxon>
    </lineage>
</organism>
<evidence type="ECO:0000313" key="4">
    <source>
        <dbReference type="Proteomes" id="UP001071777"/>
    </source>
</evidence>
<dbReference type="EMBL" id="JAPCXB010000001">
    <property type="protein sequence ID" value="KAJ1615513.1"/>
    <property type="molecule type" value="Genomic_DNA"/>
</dbReference>
<gene>
    <name evidence="3" type="ORF">OJ252_94</name>
</gene>
<comment type="caution">
    <text evidence="3">The sequence shown here is derived from an EMBL/GenBank/DDBJ whole genome shotgun (WGS) entry which is preliminary data.</text>
</comment>
<keyword evidence="2" id="KW-0812">Transmembrane</keyword>
<evidence type="ECO:0000313" key="3">
    <source>
        <dbReference type="EMBL" id="KAJ1615513.1"/>
    </source>
</evidence>
<keyword evidence="2" id="KW-0472">Membrane</keyword>
<accession>A0ABQ8PC07</accession>
<sequence length="2420" mass="278537">MGVRISNAESSHKARYIRKCAFIIVLATSLFVVLVTVNLLTVLYGSVPWTEPNTWTNYPLKEYSLPQMIKKLKPTSSIDQVKLTSPFLNGTFTKMNRMKYGYPIFEHEQMESNCKHLINYDVTIPPGGWIIYSSCHKSFEDPNGYNSIRAIGYTAYGKAQHNLAPVDVKEWYHAIHNHIRVPISIFVNQQKLSLKLKRMHQKRIVYLLCLVAISPAFILFNSSISLAKAHTPLKTNHHVGARKNGHNTNGRDGGGSGKYKSDKMRSAVNNTANSGSQGESGNILVGFRKYAPTFKENIFVREHEIQQILGTIDKTNTSESEFPVSYYSFLGGKYNLMNPLWADQIKVMNTKETDKPTAEYIWMNDKYVGPFKTDKLASSDCTHCAPNSQVNGTSAMVSDNIRNYESYKLEYSTDTNVKKVNTTKSLSEKSSSQLKNNDIFKYSGFQDNKSKLYKGLQARATHEFKNSMNITLSNSDPIGYIQEKDNVLPNIRWSKEIFSEIPSNFPEKIVNFEYHHSQEQESSELDGKEGALLKEFVRLAVDFSFLSGSSLNGAVCMYKAVLPFMKIRWRSLKSIGMPKMDTILKVMLGIPFFRYFEEKENMISSCINMFIKTDMDSAEGLCLRKSRHETSIMGISIADFKIDQYYDNKLGLIKENDTLKENNELKPHDPANLIEMIYDDVCNYFYECMDEDISDELNEYIFQNTHIFDVMENQRMNFFKTNQVPLFPDTSERKSSVDALPSDWFLASLQQLSQMNAEMPELALPGMNIRDIGRLYFYAGRIGLQLPVRITLKMMYELSVFANHSPLLRRAFCTESLLKLVSFKIADVLCKVSFLQVPLKFKTEKLYTSLKELLHLISFATTAWKKRPDPICSEAEVIAQKSPNMIYPPHFVQYYSVRDNWSLYRSLAIQLYGNIAINYEESTYSVVSMIHSLVSGYIKLNWNEFRGIYAKVGIVDPENYYSLLISQRRGPGLIELIAFSRVYGITVQIYKKILRNSTGSIYFELDEEITALIQNLGEVEYTSIEIYNKVSIGNISKAFKCKVLRLVVDKKLPGGFSEGVFKLNISNYDENINGEIKDGSNWTWDAILPVYDAETNEKILSSEIGTLLEYKSIKREQNFTNNTTFNTTEDWNIFPPFEVIQDKALNCTEYKADWRKPTNRTFGRVLLSTSDSSIDIKDSTRNSLIELDNLRKLNDSTHKCGNKHSAFNEYTQYNVVVMPLISFYQAGVYESRMFMNKIFEESQYFNWDDLPRRLDLEYLQSIIYVGDVYKSKKNLEIDSWKPAMNKNNIINIFPENKMNSEIDPECSEELDLATRKENATLIKNESNANIEVASENNSTLSNDNCTAFAQNNHFEADKVTDCKYDEYNIQTLPSNSGNILRNIKDNPSNEPLLEFGYIVTPTMKPWNNFVNLPENGFMNNEPEFSFIPFNGGPILPKKNEDGHAFKLDMGVLFNLAKEFWMLPLLVSSRSLYCFGKHISPFLNNPNPSYIPQMLIYDRVISTVVSLLPVVDATMSKLRPLQFVITVCEMALLDPIDLDPFLVISKSNTYLSEGTVNSAPSDLLRIFGQMPAIRNICASVANCIHSPNFGNEYKSLINQISRSESFNQYTPNSEQIILIQKLVPRFPEIVVIIRNLLRMTHFIGRKGIFLDTDTLYQIAKELSIAFHSISPYLWKSQINLNEIYEAKSKSSGLRQTRHTERNFSFIPAYDEAYWGFFDRELLLFTCASILTSRGALTLITALVVCHYSFLRVPLSKKILSTIPDSKDLDMDERLAADAVLFFLRDFVADPISVLRSREYNDDPMRKFNSIYSEWNDQIINEMGAEKKQLARDIFSIGSILLTCITYDKYIDFLITSGKDLEYKEVRFERKGNSEEVNKCSKFGNWGYFPNDNTFNQNARKGAFGDRRCIEDKFSSFWRYKPSPYKQDFRISKKGSSIDGIFESLSLILYSTNSYGGMIKATFTSAISIIKKVCELQRDIIKNYENKMAYIHVEGVDQEIVLFVLSMCDVMRYSREKTKSKLQTENQEMHDLEIFELMQFIYKVPIMVFEMNPEQAIVRDTVLNRRIYDLNDLNKLILSIKIAKIVDSDLSKPIKYMPIIPKVPLNDFESLRNGVGPIPISALVKSLNSVKNSRMNREKFKFRKRTAFDDATDNFFNRKQAPVLFPDGGYPGSSRASDDLVPILRRHIPYIPGDVEGKSLLQFIKVATAVIDLRRRPIKELPDRDMERTFKSLLLGDRKLHGSKQHLMRKYGLNIDEVIEKYSFFEKENVNIDIKNKVDLGYEDLQLGGYYRNSHYLNNPNNFLIYYFNSVRHANINPNVIHSFIDAERLQKRNEKQSNTAGILEAIKDILKYTAVSIFSELYYHWAKFKYRTRELSYENPMGITIALSEKDKEEILRDRHISLYIEDKLDKIELKRNKDSN</sequence>
<evidence type="ECO:0000256" key="2">
    <source>
        <dbReference type="SAM" id="Phobius"/>
    </source>
</evidence>
<feature type="transmembrane region" description="Helical" evidence="2">
    <location>
        <begin position="21"/>
        <end position="44"/>
    </location>
</feature>
<dbReference type="Proteomes" id="UP001071777">
    <property type="component" value="Unassembled WGS sequence"/>
</dbReference>
<evidence type="ECO:0000256" key="1">
    <source>
        <dbReference type="SAM" id="MobiDB-lite"/>
    </source>
</evidence>
<keyword evidence="2" id="KW-1133">Transmembrane helix</keyword>
<proteinExistence type="predicted"/>
<feature type="transmembrane region" description="Helical" evidence="2">
    <location>
        <begin position="204"/>
        <end position="224"/>
    </location>
</feature>
<keyword evidence="4" id="KW-1185">Reference proteome</keyword>
<name>A0ABQ8PC07_9CRYT</name>
<feature type="region of interest" description="Disordered" evidence="1">
    <location>
        <begin position="237"/>
        <end position="263"/>
    </location>
</feature>